<sequence>MSSLYASSSCFSCHLPVPEANPSMQPVPHRWKTSPLIIALASLIEMVETVVAVAGVILGDGVEAAEVEGEMVGMGGDGDGGEEEEDRVGGGGDGDVGQEEEAAASTTMATIGRETFAQQITKWENLPSARL</sequence>
<reference evidence="2" key="1">
    <citation type="submission" date="2023-05" db="EMBL/GenBank/DDBJ databases">
        <title>Nepenthes gracilis genome sequencing.</title>
        <authorList>
            <person name="Fukushima K."/>
        </authorList>
    </citation>
    <scope>NUCLEOTIDE SEQUENCE</scope>
    <source>
        <strain evidence="2">SING2019-196</strain>
    </source>
</reference>
<protein>
    <submittedName>
        <fullName evidence="2">Uncharacterized protein</fullName>
    </submittedName>
</protein>
<comment type="caution">
    <text evidence="2">The sequence shown here is derived from an EMBL/GenBank/DDBJ whole genome shotgun (WGS) entry which is preliminary data.</text>
</comment>
<proteinExistence type="predicted"/>
<evidence type="ECO:0000313" key="3">
    <source>
        <dbReference type="Proteomes" id="UP001279734"/>
    </source>
</evidence>
<gene>
    <name evidence="2" type="ORF">Nepgr_015774</name>
</gene>
<evidence type="ECO:0000256" key="1">
    <source>
        <dbReference type="SAM" id="MobiDB-lite"/>
    </source>
</evidence>
<dbReference type="AlphaFoldDB" id="A0AAD3XR03"/>
<evidence type="ECO:0000313" key="2">
    <source>
        <dbReference type="EMBL" id="GMH13933.1"/>
    </source>
</evidence>
<name>A0AAD3XR03_NEPGR</name>
<dbReference type="Proteomes" id="UP001279734">
    <property type="component" value="Unassembled WGS sequence"/>
</dbReference>
<feature type="region of interest" description="Disordered" evidence="1">
    <location>
        <begin position="71"/>
        <end position="109"/>
    </location>
</feature>
<organism evidence="2 3">
    <name type="scientific">Nepenthes gracilis</name>
    <name type="common">Slender pitcher plant</name>
    <dbReference type="NCBI Taxonomy" id="150966"/>
    <lineage>
        <taxon>Eukaryota</taxon>
        <taxon>Viridiplantae</taxon>
        <taxon>Streptophyta</taxon>
        <taxon>Embryophyta</taxon>
        <taxon>Tracheophyta</taxon>
        <taxon>Spermatophyta</taxon>
        <taxon>Magnoliopsida</taxon>
        <taxon>eudicotyledons</taxon>
        <taxon>Gunneridae</taxon>
        <taxon>Pentapetalae</taxon>
        <taxon>Caryophyllales</taxon>
        <taxon>Nepenthaceae</taxon>
        <taxon>Nepenthes</taxon>
    </lineage>
</organism>
<keyword evidence="3" id="KW-1185">Reference proteome</keyword>
<dbReference type="EMBL" id="BSYO01000013">
    <property type="protein sequence ID" value="GMH13933.1"/>
    <property type="molecule type" value="Genomic_DNA"/>
</dbReference>
<accession>A0AAD3XR03</accession>